<evidence type="ECO:0000256" key="4">
    <source>
        <dbReference type="ARBA" id="ARBA00022777"/>
    </source>
</evidence>
<keyword evidence="2 8" id="KW-0808">Transferase</keyword>
<protein>
    <recommendedName>
        <fullName evidence="8">Cytidylate kinase</fullName>
        <shortName evidence="8">CK</shortName>
        <ecNumber evidence="8">2.7.4.25</ecNumber>
    </recommendedName>
    <alternativeName>
        <fullName evidence="8">Cytidine monophosphate kinase</fullName>
        <shortName evidence="8">CMP kinase</shortName>
    </alternativeName>
</protein>
<comment type="similarity">
    <text evidence="1 8">Belongs to the cytidylate kinase family. Type 1 subfamily.</text>
</comment>
<keyword evidence="8" id="KW-0963">Cytoplasm</keyword>
<dbReference type="GO" id="GO:0015949">
    <property type="term" value="P:nucleobase-containing small molecule interconversion"/>
    <property type="evidence" value="ECO:0007669"/>
    <property type="project" value="TreeGrafter"/>
</dbReference>
<evidence type="ECO:0000256" key="3">
    <source>
        <dbReference type="ARBA" id="ARBA00022741"/>
    </source>
</evidence>
<evidence type="ECO:0000256" key="8">
    <source>
        <dbReference type="HAMAP-Rule" id="MF_00238"/>
    </source>
</evidence>
<dbReference type="PANTHER" id="PTHR21299">
    <property type="entry name" value="CYTIDYLATE KINASE/PANTOATE-BETA-ALANINE LIGASE"/>
    <property type="match status" value="1"/>
</dbReference>
<dbReference type="EC" id="2.7.4.25" evidence="8"/>
<evidence type="ECO:0000259" key="9">
    <source>
        <dbReference type="Pfam" id="PF02224"/>
    </source>
</evidence>
<dbReference type="AlphaFoldDB" id="A0A0F0CJM7"/>
<dbReference type="PANTHER" id="PTHR21299:SF2">
    <property type="entry name" value="CYTIDYLATE KINASE"/>
    <property type="match status" value="1"/>
</dbReference>
<gene>
    <name evidence="8" type="primary">cmk</name>
    <name evidence="10" type="ORF">OMAG_002703</name>
</gene>
<dbReference type="PATRIC" id="fig|1609969.3.peg.2918"/>
<feature type="domain" description="Cytidylate kinase" evidence="9">
    <location>
        <begin position="10"/>
        <end position="227"/>
    </location>
</feature>
<evidence type="ECO:0000256" key="7">
    <source>
        <dbReference type="ARBA" id="ARBA00048478"/>
    </source>
</evidence>
<dbReference type="NCBIfam" id="TIGR00017">
    <property type="entry name" value="cmk"/>
    <property type="match status" value="1"/>
</dbReference>
<dbReference type="GO" id="GO:0036430">
    <property type="term" value="F:CMP kinase activity"/>
    <property type="evidence" value="ECO:0007669"/>
    <property type="project" value="RHEA"/>
</dbReference>
<evidence type="ECO:0000256" key="5">
    <source>
        <dbReference type="ARBA" id="ARBA00022840"/>
    </source>
</evidence>
<dbReference type="Proteomes" id="UP000033428">
    <property type="component" value="Unassembled WGS sequence"/>
</dbReference>
<comment type="catalytic activity">
    <reaction evidence="7 8">
        <text>CMP + ATP = CDP + ADP</text>
        <dbReference type="Rhea" id="RHEA:11600"/>
        <dbReference type="ChEBI" id="CHEBI:30616"/>
        <dbReference type="ChEBI" id="CHEBI:58069"/>
        <dbReference type="ChEBI" id="CHEBI:60377"/>
        <dbReference type="ChEBI" id="CHEBI:456216"/>
        <dbReference type="EC" id="2.7.4.25"/>
    </reaction>
</comment>
<dbReference type="GO" id="GO:0005829">
    <property type="term" value="C:cytosol"/>
    <property type="evidence" value="ECO:0007669"/>
    <property type="project" value="TreeGrafter"/>
</dbReference>
<sequence>MKFTEQLNAVAIDGPAGSGKSTISKLVAEKLGFTYIDTGAMYRALTLKVMEEKIDFSNEEKIINLSKNIDIKLLPARDGINTIKVLLDGKDVSEKIRAADVTRNVKYTAKLKGVRENLVALQRLMAEKLSGVVMEGRDITTVVLPTAKYKIYLDASFEERVKRRLLEFEKKGEILPVEELEKDLEERDNSDFTRDVGPLKKAEGAIVIDTTNLSISDVVTRITDYVKKKL</sequence>
<dbReference type="EMBL" id="JYNY01000584">
    <property type="protein sequence ID" value="KJJ83437.1"/>
    <property type="molecule type" value="Genomic_DNA"/>
</dbReference>
<organism evidence="10 11">
    <name type="scientific">Candidatus Omnitrophus magneticus</name>
    <dbReference type="NCBI Taxonomy" id="1609969"/>
    <lineage>
        <taxon>Bacteria</taxon>
        <taxon>Pseudomonadati</taxon>
        <taxon>Candidatus Omnitrophota</taxon>
        <taxon>Candidatus Omnitrophus</taxon>
    </lineage>
</organism>
<reference evidence="10 11" key="1">
    <citation type="submission" date="2015-02" db="EMBL/GenBank/DDBJ databases">
        <title>Single-cell genomics of uncultivated deep-branching MTB reveals a conserved set of magnetosome genes.</title>
        <authorList>
            <person name="Kolinko S."/>
            <person name="Richter M."/>
            <person name="Glockner F.O."/>
            <person name="Brachmann A."/>
            <person name="Schuler D."/>
        </authorList>
    </citation>
    <scope>NUCLEOTIDE SEQUENCE [LARGE SCALE GENOMIC DNA]</scope>
    <source>
        <strain evidence="10">SKK-01</strain>
    </source>
</reference>
<dbReference type="InterPro" id="IPR011994">
    <property type="entry name" value="Cytidylate_kinase_dom"/>
</dbReference>
<dbReference type="InterPro" id="IPR003136">
    <property type="entry name" value="Cytidylate_kin"/>
</dbReference>
<feature type="binding site" evidence="8">
    <location>
        <begin position="14"/>
        <end position="22"/>
    </location>
    <ligand>
        <name>ATP</name>
        <dbReference type="ChEBI" id="CHEBI:30616"/>
    </ligand>
</feature>
<dbReference type="InterPro" id="IPR027417">
    <property type="entry name" value="P-loop_NTPase"/>
</dbReference>
<evidence type="ECO:0000256" key="1">
    <source>
        <dbReference type="ARBA" id="ARBA00009427"/>
    </source>
</evidence>
<dbReference type="GO" id="GO:0036431">
    <property type="term" value="F:dCMP kinase activity"/>
    <property type="evidence" value="ECO:0007669"/>
    <property type="project" value="InterPro"/>
</dbReference>
<keyword evidence="3 8" id="KW-0547">Nucleotide-binding</keyword>
<evidence type="ECO:0000313" key="10">
    <source>
        <dbReference type="EMBL" id="KJJ83437.1"/>
    </source>
</evidence>
<comment type="catalytic activity">
    <reaction evidence="6 8">
        <text>dCMP + ATP = dCDP + ADP</text>
        <dbReference type="Rhea" id="RHEA:25094"/>
        <dbReference type="ChEBI" id="CHEBI:30616"/>
        <dbReference type="ChEBI" id="CHEBI:57566"/>
        <dbReference type="ChEBI" id="CHEBI:58593"/>
        <dbReference type="ChEBI" id="CHEBI:456216"/>
        <dbReference type="EC" id="2.7.4.25"/>
    </reaction>
</comment>
<keyword evidence="4 8" id="KW-0418">Kinase</keyword>
<keyword evidence="11" id="KW-1185">Reference proteome</keyword>
<keyword evidence="5 8" id="KW-0067">ATP-binding</keyword>
<dbReference type="HAMAP" id="MF_00238">
    <property type="entry name" value="Cytidyl_kinase_type1"/>
    <property type="match status" value="1"/>
</dbReference>
<evidence type="ECO:0000313" key="11">
    <source>
        <dbReference type="Proteomes" id="UP000033428"/>
    </source>
</evidence>
<dbReference type="CDD" id="cd02020">
    <property type="entry name" value="CMPK"/>
    <property type="match status" value="1"/>
</dbReference>
<evidence type="ECO:0000256" key="6">
    <source>
        <dbReference type="ARBA" id="ARBA00047615"/>
    </source>
</evidence>
<accession>A0A0F0CJM7</accession>
<proteinExistence type="inferred from homology"/>
<dbReference type="Pfam" id="PF02224">
    <property type="entry name" value="Cytidylate_kin"/>
    <property type="match status" value="1"/>
</dbReference>
<name>A0A0F0CJM7_9BACT</name>
<dbReference type="GO" id="GO:0006220">
    <property type="term" value="P:pyrimidine nucleotide metabolic process"/>
    <property type="evidence" value="ECO:0007669"/>
    <property type="project" value="UniProtKB-UniRule"/>
</dbReference>
<comment type="subcellular location">
    <subcellularLocation>
        <location evidence="8">Cytoplasm</location>
    </subcellularLocation>
</comment>
<dbReference type="SUPFAM" id="SSF52540">
    <property type="entry name" value="P-loop containing nucleoside triphosphate hydrolases"/>
    <property type="match status" value="1"/>
</dbReference>
<evidence type="ECO:0000256" key="2">
    <source>
        <dbReference type="ARBA" id="ARBA00022679"/>
    </source>
</evidence>
<dbReference type="GO" id="GO:0005524">
    <property type="term" value="F:ATP binding"/>
    <property type="evidence" value="ECO:0007669"/>
    <property type="project" value="UniProtKB-UniRule"/>
</dbReference>
<dbReference type="Gene3D" id="3.40.50.300">
    <property type="entry name" value="P-loop containing nucleotide triphosphate hydrolases"/>
    <property type="match status" value="1"/>
</dbReference>
<comment type="caution">
    <text evidence="10">The sequence shown here is derived from an EMBL/GenBank/DDBJ whole genome shotgun (WGS) entry which is preliminary data.</text>
</comment>